<feature type="signal peptide" evidence="6">
    <location>
        <begin position="1"/>
        <end position="26"/>
    </location>
</feature>
<evidence type="ECO:0000256" key="2">
    <source>
        <dbReference type="ARBA" id="ARBA00023136"/>
    </source>
</evidence>
<feature type="domain" description="OmpA-like" evidence="7">
    <location>
        <begin position="77"/>
        <end position="194"/>
    </location>
</feature>
<evidence type="ECO:0000256" key="6">
    <source>
        <dbReference type="SAM" id="SignalP"/>
    </source>
</evidence>
<dbReference type="CDD" id="cd07185">
    <property type="entry name" value="OmpA_C-like"/>
    <property type="match status" value="1"/>
</dbReference>
<evidence type="ECO:0000256" key="4">
    <source>
        <dbReference type="PROSITE-ProRule" id="PRU00473"/>
    </source>
</evidence>
<protein>
    <submittedName>
        <fullName evidence="8">Cell envelope biogenesis protein OmpA</fullName>
    </submittedName>
</protein>
<evidence type="ECO:0000256" key="5">
    <source>
        <dbReference type="SAM" id="MobiDB-lite"/>
    </source>
</evidence>
<keyword evidence="2 4" id="KW-0472">Membrane</keyword>
<dbReference type="GO" id="GO:0009279">
    <property type="term" value="C:cell outer membrane"/>
    <property type="evidence" value="ECO:0007669"/>
    <property type="project" value="UniProtKB-SubCell"/>
</dbReference>
<dbReference type="AlphaFoldDB" id="A0A2B8BJE4"/>
<evidence type="ECO:0000256" key="1">
    <source>
        <dbReference type="ARBA" id="ARBA00004442"/>
    </source>
</evidence>
<dbReference type="InterPro" id="IPR050330">
    <property type="entry name" value="Bact_OuterMem_StrucFunc"/>
</dbReference>
<dbReference type="OrthoDB" id="9814546at2"/>
<dbReference type="SUPFAM" id="SSF103088">
    <property type="entry name" value="OmpA-like"/>
    <property type="match status" value="1"/>
</dbReference>
<dbReference type="PANTHER" id="PTHR30329:SF21">
    <property type="entry name" value="LIPOPROTEIN YIAD-RELATED"/>
    <property type="match status" value="1"/>
</dbReference>
<evidence type="ECO:0000313" key="9">
    <source>
        <dbReference type="Proteomes" id="UP000225379"/>
    </source>
</evidence>
<dbReference type="PROSITE" id="PS51123">
    <property type="entry name" value="OMPA_2"/>
    <property type="match status" value="1"/>
</dbReference>
<gene>
    <name evidence="8" type="ORF">CRT60_08945</name>
</gene>
<reference evidence="9" key="1">
    <citation type="submission" date="2017-10" db="EMBL/GenBank/DDBJ databases">
        <authorList>
            <person name="Kravchenko I.K."/>
            <person name="Grouzdev D.S."/>
        </authorList>
    </citation>
    <scope>NUCLEOTIDE SEQUENCE [LARGE SCALE GENOMIC DNA]</scope>
    <source>
        <strain evidence="9">B2</strain>
    </source>
</reference>
<dbReference type="Pfam" id="PF00691">
    <property type="entry name" value="OmpA"/>
    <property type="match status" value="1"/>
</dbReference>
<comment type="subcellular location">
    <subcellularLocation>
        <location evidence="1">Cell outer membrane</location>
    </subcellularLocation>
</comment>
<dbReference type="EMBL" id="PDKW01000039">
    <property type="protein sequence ID" value="PGH58071.1"/>
    <property type="molecule type" value="Genomic_DNA"/>
</dbReference>
<feature type="compositionally biased region" description="Basic and acidic residues" evidence="5">
    <location>
        <begin position="177"/>
        <end position="188"/>
    </location>
</feature>
<dbReference type="PANTHER" id="PTHR30329">
    <property type="entry name" value="STATOR ELEMENT OF FLAGELLAR MOTOR COMPLEX"/>
    <property type="match status" value="1"/>
</dbReference>
<name>A0A2B8BJE4_9PROT</name>
<dbReference type="Proteomes" id="UP000225379">
    <property type="component" value="Unassembled WGS sequence"/>
</dbReference>
<dbReference type="PRINTS" id="PR01021">
    <property type="entry name" value="OMPADOMAIN"/>
</dbReference>
<feature type="chain" id="PRO_5012654277" evidence="6">
    <location>
        <begin position="27"/>
        <end position="194"/>
    </location>
</feature>
<evidence type="ECO:0000256" key="3">
    <source>
        <dbReference type="ARBA" id="ARBA00023237"/>
    </source>
</evidence>
<accession>A0A2B8BJE4</accession>
<evidence type="ECO:0000259" key="7">
    <source>
        <dbReference type="PROSITE" id="PS51123"/>
    </source>
</evidence>
<evidence type="ECO:0000313" key="8">
    <source>
        <dbReference type="EMBL" id="PGH58071.1"/>
    </source>
</evidence>
<comment type="caution">
    <text evidence="8">The sequence shown here is derived from an EMBL/GenBank/DDBJ whole genome shotgun (WGS) entry which is preliminary data.</text>
</comment>
<proteinExistence type="predicted"/>
<keyword evidence="9" id="KW-1185">Reference proteome</keyword>
<keyword evidence="6" id="KW-0732">Signal</keyword>
<dbReference type="InterPro" id="IPR006665">
    <property type="entry name" value="OmpA-like"/>
</dbReference>
<dbReference type="InterPro" id="IPR036737">
    <property type="entry name" value="OmpA-like_sf"/>
</dbReference>
<organism evidence="8 9">
    <name type="scientific">Azospirillum palustre</name>
    <dbReference type="NCBI Taxonomy" id="2044885"/>
    <lineage>
        <taxon>Bacteria</taxon>
        <taxon>Pseudomonadati</taxon>
        <taxon>Pseudomonadota</taxon>
        <taxon>Alphaproteobacteria</taxon>
        <taxon>Rhodospirillales</taxon>
        <taxon>Azospirillaceae</taxon>
        <taxon>Azospirillum</taxon>
    </lineage>
</organism>
<dbReference type="PROSITE" id="PS01068">
    <property type="entry name" value="OMPA_1"/>
    <property type="match status" value="1"/>
</dbReference>
<dbReference type="Gene3D" id="3.30.1330.60">
    <property type="entry name" value="OmpA-like domain"/>
    <property type="match status" value="1"/>
</dbReference>
<dbReference type="InterPro" id="IPR006690">
    <property type="entry name" value="OMPA-like_CS"/>
</dbReference>
<sequence length="194" mass="20590">MFQRKGMQMKAVAVALMVAWSGAALAAGAEAPMSVNGIVDALTPAQQTTISNARPKPGVERGLNLANGTNNSAAAGPSSQMRKLDFKVEFEFNSATLLPSATEVLDLLGQALTTSDLKGYRFRIGGHTDAVGSPTYNKQLSARRANAVKEYLSSRFGISPGRLETAGYGSEMPLDPRNPKDGKNRRVEIANLGH</sequence>
<keyword evidence="3" id="KW-0998">Cell outer membrane</keyword>
<feature type="region of interest" description="Disordered" evidence="5">
    <location>
        <begin position="164"/>
        <end position="194"/>
    </location>
</feature>
<dbReference type="InterPro" id="IPR006664">
    <property type="entry name" value="OMP_bac"/>
</dbReference>